<name>K2LZD9_TRYCR</name>
<dbReference type="AlphaFoldDB" id="K2LZD9"/>
<proteinExistence type="predicted"/>
<reference evidence="2 3" key="1">
    <citation type="journal article" date="2012" name="BMC Genomics">
        <title>Comparative genomic analysis of human infective Trypanosoma cruzi lineages with the bat-restricted subspecies T. cruzi marinkellei.</title>
        <authorList>
            <person name="Franzen O."/>
            <person name="Talavera-Lopez C."/>
            <person name="Ochaya S."/>
            <person name="Butler C.E."/>
            <person name="Messenger L.A."/>
            <person name="Lewis M.D."/>
            <person name="Llewellyn M.S."/>
            <person name="Marinkelle C.J."/>
            <person name="Tyler K.M."/>
            <person name="Miles M.A."/>
            <person name="Andersson B."/>
        </authorList>
    </citation>
    <scope>NUCLEOTIDE SEQUENCE [LARGE SCALE GENOMIC DNA]</scope>
    <source>
        <strain evidence="2 3">B7</strain>
    </source>
</reference>
<evidence type="ECO:0000313" key="2">
    <source>
        <dbReference type="EMBL" id="EKF28038.1"/>
    </source>
</evidence>
<feature type="compositionally biased region" description="Basic and acidic residues" evidence="1">
    <location>
        <begin position="153"/>
        <end position="166"/>
    </location>
</feature>
<feature type="compositionally biased region" description="Basic and acidic residues" evidence="1">
    <location>
        <begin position="191"/>
        <end position="216"/>
    </location>
</feature>
<comment type="caution">
    <text evidence="2">The sequence shown here is derived from an EMBL/GenBank/DDBJ whole genome shotgun (WGS) entry which is preliminary data.</text>
</comment>
<sequence length="242" mass="27291">MQGQRRVPAENAVSNLFSASTSAVAVVGVYEVTEKRAAQPLREERKNTGQSTLSHRFNGGMSPSLDNKHDNPKKGEKTRSGSKNREGSVPLEELKRVAMEEEEKKIQQERNQHEANRINHKEREEANKGSDMSEVKREFSKVSVQQKSVTGSQERETITQRNESEARQSQFASISPPESRRALSERPTVSRPEEDNKSGGVMEDIRAEHDDKGKSVYREDALYSTHATYMKQKPKAKCCSVM</sequence>
<feature type="region of interest" description="Disordered" evidence="1">
    <location>
        <begin position="36"/>
        <end position="216"/>
    </location>
</feature>
<protein>
    <submittedName>
        <fullName evidence="2">Uncharacterized protein</fullName>
    </submittedName>
</protein>
<evidence type="ECO:0000313" key="3">
    <source>
        <dbReference type="Proteomes" id="UP000007350"/>
    </source>
</evidence>
<dbReference type="Proteomes" id="UP000007350">
    <property type="component" value="Unassembled WGS sequence"/>
</dbReference>
<dbReference type="EMBL" id="AHKC01016925">
    <property type="protein sequence ID" value="EKF28038.1"/>
    <property type="molecule type" value="Genomic_DNA"/>
</dbReference>
<feature type="compositionally biased region" description="Basic and acidic residues" evidence="1">
    <location>
        <begin position="66"/>
        <end position="140"/>
    </location>
</feature>
<keyword evidence="3" id="KW-1185">Reference proteome</keyword>
<feature type="compositionally biased region" description="Basic and acidic residues" evidence="1">
    <location>
        <begin position="36"/>
        <end position="47"/>
    </location>
</feature>
<feature type="compositionally biased region" description="Polar residues" evidence="1">
    <location>
        <begin position="142"/>
        <end position="152"/>
    </location>
</feature>
<gene>
    <name evidence="2" type="ORF">MOQ_008225</name>
</gene>
<evidence type="ECO:0000256" key="1">
    <source>
        <dbReference type="SAM" id="MobiDB-lite"/>
    </source>
</evidence>
<accession>K2LZD9</accession>
<organism evidence="2 3">
    <name type="scientific">Trypanosoma cruzi marinkellei</name>
    <dbReference type="NCBI Taxonomy" id="85056"/>
    <lineage>
        <taxon>Eukaryota</taxon>
        <taxon>Discoba</taxon>
        <taxon>Euglenozoa</taxon>
        <taxon>Kinetoplastea</taxon>
        <taxon>Metakinetoplastina</taxon>
        <taxon>Trypanosomatida</taxon>
        <taxon>Trypanosomatidae</taxon>
        <taxon>Trypanosoma</taxon>
        <taxon>Schizotrypanum</taxon>
    </lineage>
</organism>